<dbReference type="SUPFAM" id="SSF50022">
    <property type="entry name" value="ISP domain"/>
    <property type="match status" value="1"/>
</dbReference>
<dbReference type="Gene3D" id="3.90.380.10">
    <property type="entry name" value="Naphthalene 1,2-dioxygenase Alpha Subunit, Chain A, domain 1"/>
    <property type="match status" value="1"/>
</dbReference>
<dbReference type="PROSITE" id="PS51296">
    <property type="entry name" value="RIESKE"/>
    <property type="match status" value="1"/>
</dbReference>
<dbReference type="GO" id="GO:0004497">
    <property type="term" value="F:monooxygenase activity"/>
    <property type="evidence" value="ECO:0007669"/>
    <property type="project" value="UniProtKB-ARBA"/>
</dbReference>
<organism evidence="7 8">
    <name type="scientific">Alicyclobacillus tolerans</name>
    <dbReference type="NCBI Taxonomy" id="90970"/>
    <lineage>
        <taxon>Bacteria</taxon>
        <taxon>Bacillati</taxon>
        <taxon>Bacillota</taxon>
        <taxon>Bacilli</taxon>
        <taxon>Bacillales</taxon>
        <taxon>Alicyclobacillaceae</taxon>
        <taxon>Alicyclobacillus</taxon>
    </lineage>
</organism>
<evidence type="ECO:0000313" key="8">
    <source>
        <dbReference type="Proteomes" id="UP000184016"/>
    </source>
</evidence>
<evidence type="ECO:0000256" key="2">
    <source>
        <dbReference type="ARBA" id="ARBA00022723"/>
    </source>
</evidence>
<keyword evidence="2" id="KW-0479">Metal-binding</keyword>
<keyword evidence="7" id="KW-0223">Dioxygenase</keyword>
<reference evidence="8" key="1">
    <citation type="submission" date="2016-11" db="EMBL/GenBank/DDBJ databases">
        <authorList>
            <person name="Varghese N."/>
            <person name="Submissions S."/>
        </authorList>
    </citation>
    <scope>NUCLEOTIDE SEQUENCE [LARGE SCALE GENOMIC DNA]</scope>
    <source>
        <strain evidence="8">USBA-503</strain>
    </source>
</reference>
<name>A0A1M6WFB7_9BACL</name>
<dbReference type="GO" id="GO:0016705">
    <property type="term" value="F:oxidoreductase activity, acting on paired donors, with incorporation or reduction of molecular oxygen"/>
    <property type="evidence" value="ECO:0007669"/>
    <property type="project" value="UniProtKB-ARBA"/>
</dbReference>
<dbReference type="InterPro" id="IPR050584">
    <property type="entry name" value="Cholesterol_7-desaturase"/>
</dbReference>
<dbReference type="SUPFAM" id="SSF55961">
    <property type="entry name" value="Bet v1-like"/>
    <property type="match status" value="1"/>
</dbReference>
<evidence type="ECO:0000259" key="6">
    <source>
        <dbReference type="PROSITE" id="PS51296"/>
    </source>
</evidence>
<protein>
    <submittedName>
        <fullName evidence="7">Phenylpropionate dioxygenase, large terminal subunit</fullName>
    </submittedName>
</protein>
<dbReference type="PANTHER" id="PTHR21266">
    <property type="entry name" value="IRON-SULFUR DOMAIN CONTAINING PROTEIN"/>
    <property type="match status" value="1"/>
</dbReference>
<dbReference type="Pfam" id="PF19112">
    <property type="entry name" value="VanA_C"/>
    <property type="match status" value="2"/>
</dbReference>
<keyword evidence="1" id="KW-0001">2Fe-2S</keyword>
<dbReference type="STRING" id="1830138.SAMN05443507_12724"/>
<keyword evidence="8" id="KW-1185">Reference proteome</keyword>
<accession>A0A1M6WFB7</accession>
<evidence type="ECO:0000256" key="1">
    <source>
        <dbReference type="ARBA" id="ARBA00022714"/>
    </source>
</evidence>
<dbReference type="InterPro" id="IPR017941">
    <property type="entry name" value="Rieske_2Fe-2S"/>
</dbReference>
<dbReference type="Pfam" id="PF00355">
    <property type="entry name" value="Rieske"/>
    <property type="match status" value="1"/>
</dbReference>
<proteinExistence type="predicted"/>
<keyword evidence="4" id="KW-0408">Iron</keyword>
<dbReference type="EMBL" id="FRAF01000027">
    <property type="protein sequence ID" value="SHK92314.1"/>
    <property type="molecule type" value="Genomic_DNA"/>
</dbReference>
<feature type="domain" description="Rieske" evidence="6">
    <location>
        <begin position="34"/>
        <end position="137"/>
    </location>
</feature>
<dbReference type="Gene3D" id="2.102.10.10">
    <property type="entry name" value="Rieske [2Fe-2S] iron-sulphur domain"/>
    <property type="match status" value="1"/>
</dbReference>
<dbReference type="InterPro" id="IPR044043">
    <property type="entry name" value="VanA_C_cat"/>
</dbReference>
<dbReference type="PANTHER" id="PTHR21266:SF60">
    <property type="entry name" value="3-KETOSTEROID-9-ALPHA-MONOOXYGENASE, OXYGENASE COMPONENT"/>
    <property type="match status" value="1"/>
</dbReference>
<dbReference type="InterPro" id="IPR036922">
    <property type="entry name" value="Rieske_2Fe-2S_sf"/>
</dbReference>
<evidence type="ECO:0000256" key="3">
    <source>
        <dbReference type="ARBA" id="ARBA00023002"/>
    </source>
</evidence>
<sequence length="339" mass="39104">METMRNPITNMAKDEEPAVFHKLPSDDSVIPLAWYPVAWSKELRDRPLKCRIAGMDLVLYRTSKQKARALEAYCAHRGADLSLGKCIGDHLQCAYHGWEFSEKGICEKIPAHPDRPIPDFARIRAYPVEECAGLIWVWPDANIPSQPLRVFPELLEAQMRLAAYEQTWNAHLTRVVESVLDVAHLAFVHEKTIGRRLRPEIPKIQFSVEQQDVIQIQNGGGHLRYEFPQQWILTPSSEARRKFINYVVFSPMDGKTTKIFGYAGRNFMQSVPGMDRVFSRYSLKILNEDREVVESQHPRPIPEALRMEAHVPADAPQIRFRQRWFEFLSSDEAKLNVQS</sequence>
<keyword evidence="3" id="KW-0560">Oxidoreductase</keyword>
<gene>
    <name evidence="7" type="ORF">SAMN05443507_12724</name>
</gene>
<dbReference type="GO" id="GO:0051213">
    <property type="term" value="F:dioxygenase activity"/>
    <property type="evidence" value="ECO:0007669"/>
    <property type="project" value="UniProtKB-KW"/>
</dbReference>
<evidence type="ECO:0000256" key="5">
    <source>
        <dbReference type="ARBA" id="ARBA00023014"/>
    </source>
</evidence>
<dbReference type="GO" id="GO:0051537">
    <property type="term" value="F:2 iron, 2 sulfur cluster binding"/>
    <property type="evidence" value="ECO:0007669"/>
    <property type="project" value="UniProtKB-KW"/>
</dbReference>
<dbReference type="Proteomes" id="UP000184016">
    <property type="component" value="Unassembled WGS sequence"/>
</dbReference>
<evidence type="ECO:0000256" key="4">
    <source>
        <dbReference type="ARBA" id="ARBA00023004"/>
    </source>
</evidence>
<dbReference type="GO" id="GO:0046872">
    <property type="term" value="F:metal ion binding"/>
    <property type="evidence" value="ECO:0007669"/>
    <property type="project" value="UniProtKB-KW"/>
</dbReference>
<evidence type="ECO:0000313" key="7">
    <source>
        <dbReference type="EMBL" id="SHK92314.1"/>
    </source>
</evidence>
<keyword evidence="5" id="KW-0411">Iron-sulfur</keyword>
<dbReference type="AlphaFoldDB" id="A0A1M6WFB7"/>